<accession>A0A074LQY4</accession>
<dbReference type="PROSITE" id="PS52004">
    <property type="entry name" value="KS3_2"/>
    <property type="match status" value="1"/>
</dbReference>
<dbReference type="InterPro" id="IPR000794">
    <property type="entry name" value="Beta-ketoacyl_synthase"/>
</dbReference>
<dbReference type="PROSITE" id="PS00606">
    <property type="entry name" value="KS3_1"/>
    <property type="match status" value="1"/>
</dbReference>
<dbReference type="InterPro" id="IPR016039">
    <property type="entry name" value="Thiolase-like"/>
</dbReference>
<evidence type="ECO:0000313" key="6">
    <source>
        <dbReference type="Proteomes" id="UP000027931"/>
    </source>
</evidence>
<keyword evidence="6" id="KW-1185">Reference proteome</keyword>
<dbReference type="SMART" id="SM00825">
    <property type="entry name" value="PKS_KS"/>
    <property type="match status" value="1"/>
</dbReference>
<dbReference type="InterPro" id="IPR018201">
    <property type="entry name" value="Ketoacyl_synth_AS"/>
</dbReference>
<dbReference type="Pfam" id="PF02801">
    <property type="entry name" value="Ketoacyl-synt_C"/>
    <property type="match status" value="1"/>
</dbReference>
<sequence length="402" mass="42625">MRRIVITGIGVLSAIGNGKEEFLDGLLTGRCGTAPLKSLVDIERYPFQSGAEIKDFSPEKFDVTEWSSYDETTQTAVAAAKMAVVDAGLSKDQLNRFRTGVSIATSLGGVNARERFYREKKATGVARHEYILNVPTSAIAGNVAKEFDVRGPLSTVVTACAAGGNAIGCATDYIRDGKADVMIAGGVDPYSAISFSGFTVLKSLSKSTCRPFNEDRDGLTLGEASAIVIVEELEHALARGARIYAEVLGYGISNDAYHATSPDPKGGGAIRSMLAALRDAGLKPEDIDYINAHGTGTPYNDSMELHAIEEVFGERAKQVPISSSKSQLGHTLGTAGAVEFVTSVLALYHHFLPATINFSNPMGEGYDFVPNEVRKMAVKTILSNSFAFGGNTASVVVGAYEA</sequence>
<evidence type="ECO:0000313" key="5">
    <source>
        <dbReference type="EMBL" id="KEO82228.1"/>
    </source>
</evidence>
<dbReference type="NCBIfam" id="NF005589">
    <property type="entry name" value="PRK07314.1"/>
    <property type="match status" value="1"/>
</dbReference>
<evidence type="ECO:0000256" key="1">
    <source>
        <dbReference type="ARBA" id="ARBA00008467"/>
    </source>
</evidence>
<organism evidence="5 6">
    <name type="scientific">Tumebacillus flagellatus</name>
    <dbReference type="NCBI Taxonomy" id="1157490"/>
    <lineage>
        <taxon>Bacteria</taxon>
        <taxon>Bacillati</taxon>
        <taxon>Bacillota</taxon>
        <taxon>Bacilli</taxon>
        <taxon>Bacillales</taxon>
        <taxon>Alicyclobacillaceae</taxon>
        <taxon>Tumebacillus</taxon>
    </lineage>
</organism>
<dbReference type="OrthoDB" id="9808669at2"/>
<dbReference type="InterPro" id="IPR014031">
    <property type="entry name" value="Ketoacyl_synth_C"/>
</dbReference>
<dbReference type="eggNOG" id="COG0304">
    <property type="taxonomic scope" value="Bacteria"/>
</dbReference>
<keyword evidence="2 3" id="KW-0808">Transferase</keyword>
<comment type="similarity">
    <text evidence="1 3">Belongs to the thiolase-like superfamily. Beta-ketoacyl-ACP synthases family.</text>
</comment>
<evidence type="ECO:0000256" key="2">
    <source>
        <dbReference type="ARBA" id="ARBA00022679"/>
    </source>
</evidence>
<dbReference type="GO" id="GO:0004315">
    <property type="term" value="F:3-oxoacyl-[acyl-carrier-protein] synthase activity"/>
    <property type="evidence" value="ECO:0007669"/>
    <property type="project" value="InterPro"/>
</dbReference>
<name>A0A074LQY4_9BACL</name>
<comment type="caution">
    <text evidence="5">The sequence shown here is derived from an EMBL/GenBank/DDBJ whole genome shotgun (WGS) entry which is preliminary data.</text>
</comment>
<dbReference type="GO" id="GO:0005829">
    <property type="term" value="C:cytosol"/>
    <property type="evidence" value="ECO:0007669"/>
    <property type="project" value="TreeGrafter"/>
</dbReference>
<evidence type="ECO:0000256" key="3">
    <source>
        <dbReference type="RuleBase" id="RU003694"/>
    </source>
</evidence>
<dbReference type="InterPro" id="IPR014030">
    <property type="entry name" value="Ketoacyl_synth_N"/>
</dbReference>
<dbReference type="AlphaFoldDB" id="A0A074LQY4"/>
<gene>
    <name evidence="5" type="ORF">EL26_16385</name>
</gene>
<proteinExistence type="inferred from homology"/>
<dbReference type="InterPro" id="IPR020841">
    <property type="entry name" value="PKS_Beta-ketoAc_synthase_dom"/>
</dbReference>
<dbReference type="GO" id="GO:0006633">
    <property type="term" value="P:fatty acid biosynthetic process"/>
    <property type="evidence" value="ECO:0007669"/>
    <property type="project" value="InterPro"/>
</dbReference>
<dbReference type="RefSeq" id="WP_038090866.1">
    <property type="nucleotide sequence ID" value="NZ_JMIR01000025.1"/>
</dbReference>
<dbReference type="Proteomes" id="UP000027931">
    <property type="component" value="Unassembled WGS sequence"/>
</dbReference>
<dbReference type="Pfam" id="PF00109">
    <property type="entry name" value="ketoacyl-synt"/>
    <property type="match status" value="1"/>
</dbReference>
<protein>
    <recommendedName>
        <fullName evidence="4">Ketosynthase family 3 (KS3) domain-containing protein</fullName>
    </recommendedName>
</protein>
<dbReference type="SUPFAM" id="SSF53901">
    <property type="entry name" value="Thiolase-like"/>
    <property type="match status" value="2"/>
</dbReference>
<dbReference type="EMBL" id="JMIR01000025">
    <property type="protein sequence ID" value="KEO82228.1"/>
    <property type="molecule type" value="Genomic_DNA"/>
</dbReference>
<dbReference type="CDD" id="cd00834">
    <property type="entry name" value="KAS_I_II"/>
    <property type="match status" value="1"/>
</dbReference>
<feature type="domain" description="Ketosynthase family 3 (KS3)" evidence="4">
    <location>
        <begin position="1"/>
        <end position="399"/>
    </location>
</feature>
<dbReference type="Gene3D" id="3.40.47.10">
    <property type="match status" value="1"/>
</dbReference>
<evidence type="ECO:0000259" key="4">
    <source>
        <dbReference type="PROSITE" id="PS52004"/>
    </source>
</evidence>
<dbReference type="STRING" id="1157490.EL26_16385"/>
<reference evidence="5 6" key="1">
    <citation type="journal article" date="2013" name="Int. J. Syst. Evol. Microbiol.">
        <title>Tumebacillus flagellatus sp. nov., an alpha-amylase/pullulanase-producing bacterium isolated from cassava wastewater.</title>
        <authorList>
            <person name="Wang Q."/>
            <person name="Xie N."/>
            <person name="Qin Y."/>
            <person name="Shen N."/>
            <person name="Zhu J."/>
            <person name="Mi H."/>
            <person name="Huang R."/>
        </authorList>
    </citation>
    <scope>NUCLEOTIDE SEQUENCE [LARGE SCALE GENOMIC DNA]</scope>
    <source>
        <strain evidence="5 6">GST4</strain>
    </source>
</reference>
<dbReference type="PANTHER" id="PTHR11712:SF336">
    <property type="entry name" value="3-OXOACYL-[ACYL-CARRIER-PROTEIN] SYNTHASE, MITOCHONDRIAL"/>
    <property type="match status" value="1"/>
</dbReference>
<dbReference type="PANTHER" id="PTHR11712">
    <property type="entry name" value="POLYKETIDE SYNTHASE-RELATED"/>
    <property type="match status" value="1"/>
</dbReference>